<keyword evidence="2" id="KW-1185">Reference proteome</keyword>
<evidence type="ECO:0000313" key="2">
    <source>
        <dbReference type="Proteomes" id="UP001434883"/>
    </source>
</evidence>
<reference evidence="1 2" key="1">
    <citation type="submission" date="2021-06" db="EMBL/GenBank/DDBJ databases">
        <authorList>
            <person name="Palmer J.M."/>
        </authorList>
    </citation>
    <scope>NUCLEOTIDE SEQUENCE [LARGE SCALE GENOMIC DNA]</scope>
    <source>
        <strain evidence="1 2">XC_2019</strain>
        <tissue evidence="1">Muscle</tissue>
    </source>
</reference>
<protein>
    <submittedName>
        <fullName evidence="1">Uncharacterized protein</fullName>
    </submittedName>
</protein>
<organism evidence="1 2">
    <name type="scientific">Xenoophorus captivus</name>
    <dbReference type="NCBI Taxonomy" id="1517983"/>
    <lineage>
        <taxon>Eukaryota</taxon>
        <taxon>Metazoa</taxon>
        <taxon>Chordata</taxon>
        <taxon>Craniata</taxon>
        <taxon>Vertebrata</taxon>
        <taxon>Euteleostomi</taxon>
        <taxon>Actinopterygii</taxon>
        <taxon>Neopterygii</taxon>
        <taxon>Teleostei</taxon>
        <taxon>Neoteleostei</taxon>
        <taxon>Acanthomorphata</taxon>
        <taxon>Ovalentaria</taxon>
        <taxon>Atherinomorphae</taxon>
        <taxon>Cyprinodontiformes</taxon>
        <taxon>Goodeidae</taxon>
        <taxon>Xenoophorus</taxon>
    </lineage>
</organism>
<accession>A0ABV0RXJ7</accession>
<comment type="caution">
    <text evidence="1">The sequence shown here is derived from an EMBL/GenBank/DDBJ whole genome shotgun (WGS) entry which is preliminary data.</text>
</comment>
<dbReference type="EMBL" id="JAHRIN010060525">
    <property type="protein sequence ID" value="MEQ2212881.1"/>
    <property type="molecule type" value="Genomic_DNA"/>
</dbReference>
<dbReference type="Proteomes" id="UP001434883">
    <property type="component" value="Unassembled WGS sequence"/>
</dbReference>
<gene>
    <name evidence="1" type="ORF">XENOCAPTIV_006412</name>
</gene>
<name>A0ABV0RXJ7_9TELE</name>
<evidence type="ECO:0000313" key="1">
    <source>
        <dbReference type="EMBL" id="MEQ2212881.1"/>
    </source>
</evidence>
<sequence length="99" mass="11756">MKPGVDVMVTFLKFLTERCRSFVPDQSHLRLEFADIETQHQNFFAADLQPTFHKYRKHIQLSAMISIAQAVHAWNLYIIHHLFILFVLRNYIEILHFAS</sequence>
<proteinExistence type="predicted"/>